<organism evidence="2 3">
    <name type="scientific">Bradyrhizobium brasilense</name>
    <dbReference type="NCBI Taxonomy" id="1419277"/>
    <lineage>
        <taxon>Bacteria</taxon>
        <taxon>Pseudomonadati</taxon>
        <taxon>Pseudomonadota</taxon>
        <taxon>Alphaproteobacteria</taxon>
        <taxon>Hyphomicrobiales</taxon>
        <taxon>Nitrobacteraceae</taxon>
        <taxon>Bradyrhizobium</taxon>
    </lineage>
</organism>
<dbReference type="SUPFAM" id="SSF55729">
    <property type="entry name" value="Acyl-CoA N-acyltransferases (Nat)"/>
    <property type="match status" value="1"/>
</dbReference>
<sequence>MRKSVFHEDWWLDALAPGGWREVTCSRGGRVVGSLRFVTRTEGGMNICEMPQITRFLGPTVTLQSGKTEARMRLAHAVITDLLKQVADFDHVEMTLDTGFSDVAAFLACGYEVRAHPTFMLKCTIPRDELWSGLRDKTKNVIRRARERLAIREVTSPKYFVKYYQANLEGAKSYFDLSRLEAVYAAASERQQCKILAAVDSNNNVHAQVFFVWDHKFVHYFLSSRDRSIAHPGAVSLLLWSGIELAHERGLHFDFDGGIENEARYKFVVAFGGELANRFDVSRSTTRYRLHRQLRRVPQALLRRLSPGAATGDVNDHGVRLNHFPSS</sequence>
<name>A0A1G6QT02_9BRAD</name>
<dbReference type="RefSeq" id="WP_225158756.1">
    <property type="nucleotide sequence ID" value="NZ_CP121669.1"/>
</dbReference>
<dbReference type="AlphaFoldDB" id="A0A1G6QT02"/>
<dbReference type="Gene3D" id="3.40.630.30">
    <property type="match status" value="1"/>
</dbReference>
<dbReference type="GO" id="GO:0016740">
    <property type="term" value="F:transferase activity"/>
    <property type="evidence" value="ECO:0007669"/>
    <property type="project" value="UniProtKB-KW"/>
</dbReference>
<proteinExistence type="predicted"/>
<protein>
    <submittedName>
        <fullName evidence="2">Acetyltransferase (GNAT) domain-containing protein</fullName>
    </submittedName>
</protein>
<feature type="domain" description="BioF2-like acetyltransferase" evidence="1">
    <location>
        <begin position="174"/>
        <end position="266"/>
    </location>
</feature>
<dbReference type="Pfam" id="PF13480">
    <property type="entry name" value="Acetyltransf_6"/>
    <property type="match status" value="1"/>
</dbReference>
<reference evidence="2 3" key="1">
    <citation type="submission" date="2016-10" db="EMBL/GenBank/DDBJ databases">
        <authorList>
            <person name="de Groot N.N."/>
        </authorList>
    </citation>
    <scope>NUCLEOTIDE SEQUENCE [LARGE SCALE GENOMIC DNA]</scope>
    <source>
        <strain evidence="2 3">R5</strain>
    </source>
</reference>
<dbReference type="Proteomes" id="UP000199245">
    <property type="component" value="Unassembled WGS sequence"/>
</dbReference>
<dbReference type="InterPro" id="IPR038740">
    <property type="entry name" value="BioF2-like_GNAT_dom"/>
</dbReference>
<dbReference type="EMBL" id="FMZW01000006">
    <property type="protein sequence ID" value="SDC95433.1"/>
    <property type="molecule type" value="Genomic_DNA"/>
</dbReference>
<dbReference type="InterPro" id="IPR016181">
    <property type="entry name" value="Acyl_CoA_acyltransferase"/>
</dbReference>
<evidence type="ECO:0000313" key="3">
    <source>
        <dbReference type="Proteomes" id="UP000199245"/>
    </source>
</evidence>
<gene>
    <name evidence="2" type="ORF">SAMN05216337_1006101</name>
</gene>
<keyword evidence="2" id="KW-0808">Transferase</keyword>
<evidence type="ECO:0000259" key="1">
    <source>
        <dbReference type="Pfam" id="PF13480"/>
    </source>
</evidence>
<evidence type="ECO:0000313" key="2">
    <source>
        <dbReference type="EMBL" id="SDC95433.1"/>
    </source>
</evidence>
<accession>A0A1G6QT02</accession>